<sequence length="178" mass="20018">MAFSVGNPVNTALMLYIIYRVNSILFPPVKPPTAIPHDFRDGYSWMPKSHPPTMLYKAATFALLRFIALTTYTPKTLAPFNGVNGQRILLAINGVVFDVSRGRNFYGPEGMYANFAGRDASRGMAKQSFDEEMLTDIDRPLDKLQDLTPSEIENMNGWIDHFSSKYTVCGRLVNEDEV</sequence>
<gene>
    <name evidence="1" type="ORF">BDM02DRAFT_3092079</name>
</gene>
<evidence type="ECO:0000313" key="1">
    <source>
        <dbReference type="EMBL" id="KAF9651003.1"/>
    </source>
</evidence>
<evidence type="ECO:0000313" key="2">
    <source>
        <dbReference type="Proteomes" id="UP000886501"/>
    </source>
</evidence>
<name>A0ACB6ZNH8_THEGA</name>
<proteinExistence type="predicted"/>
<protein>
    <submittedName>
        <fullName evidence="1">Cytochrome b5</fullName>
    </submittedName>
</protein>
<reference evidence="1" key="2">
    <citation type="journal article" date="2020" name="Nat. Commun.">
        <title>Large-scale genome sequencing of mycorrhizal fungi provides insights into the early evolution of symbiotic traits.</title>
        <authorList>
            <person name="Miyauchi S."/>
            <person name="Kiss E."/>
            <person name="Kuo A."/>
            <person name="Drula E."/>
            <person name="Kohler A."/>
            <person name="Sanchez-Garcia M."/>
            <person name="Morin E."/>
            <person name="Andreopoulos B."/>
            <person name="Barry K.W."/>
            <person name="Bonito G."/>
            <person name="Buee M."/>
            <person name="Carver A."/>
            <person name="Chen C."/>
            <person name="Cichocki N."/>
            <person name="Clum A."/>
            <person name="Culley D."/>
            <person name="Crous P.W."/>
            <person name="Fauchery L."/>
            <person name="Girlanda M."/>
            <person name="Hayes R.D."/>
            <person name="Keri Z."/>
            <person name="LaButti K."/>
            <person name="Lipzen A."/>
            <person name="Lombard V."/>
            <person name="Magnuson J."/>
            <person name="Maillard F."/>
            <person name="Murat C."/>
            <person name="Nolan M."/>
            <person name="Ohm R.A."/>
            <person name="Pangilinan J."/>
            <person name="Pereira M.F."/>
            <person name="Perotto S."/>
            <person name="Peter M."/>
            <person name="Pfister S."/>
            <person name="Riley R."/>
            <person name="Sitrit Y."/>
            <person name="Stielow J.B."/>
            <person name="Szollosi G."/>
            <person name="Zifcakova L."/>
            <person name="Stursova M."/>
            <person name="Spatafora J.W."/>
            <person name="Tedersoo L."/>
            <person name="Vaario L.M."/>
            <person name="Yamada A."/>
            <person name="Yan M."/>
            <person name="Wang P."/>
            <person name="Xu J."/>
            <person name="Bruns T."/>
            <person name="Baldrian P."/>
            <person name="Vilgalys R."/>
            <person name="Dunand C."/>
            <person name="Henrissat B."/>
            <person name="Grigoriev I.V."/>
            <person name="Hibbett D."/>
            <person name="Nagy L.G."/>
            <person name="Martin F.M."/>
        </authorList>
    </citation>
    <scope>NUCLEOTIDE SEQUENCE</scope>
    <source>
        <strain evidence="1">P2</strain>
    </source>
</reference>
<keyword evidence="2" id="KW-1185">Reference proteome</keyword>
<reference evidence="1" key="1">
    <citation type="submission" date="2019-10" db="EMBL/GenBank/DDBJ databases">
        <authorList>
            <consortium name="DOE Joint Genome Institute"/>
            <person name="Kuo A."/>
            <person name="Miyauchi S."/>
            <person name="Kiss E."/>
            <person name="Drula E."/>
            <person name="Kohler A."/>
            <person name="Sanchez-Garcia M."/>
            <person name="Andreopoulos B."/>
            <person name="Barry K.W."/>
            <person name="Bonito G."/>
            <person name="Buee M."/>
            <person name="Carver A."/>
            <person name="Chen C."/>
            <person name="Cichocki N."/>
            <person name="Clum A."/>
            <person name="Culley D."/>
            <person name="Crous P.W."/>
            <person name="Fauchery L."/>
            <person name="Girlanda M."/>
            <person name="Hayes R."/>
            <person name="Keri Z."/>
            <person name="Labutti K."/>
            <person name="Lipzen A."/>
            <person name="Lombard V."/>
            <person name="Magnuson J."/>
            <person name="Maillard F."/>
            <person name="Morin E."/>
            <person name="Murat C."/>
            <person name="Nolan M."/>
            <person name="Ohm R."/>
            <person name="Pangilinan J."/>
            <person name="Pereira M."/>
            <person name="Perotto S."/>
            <person name="Peter M."/>
            <person name="Riley R."/>
            <person name="Sitrit Y."/>
            <person name="Stielow B."/>
            <person name="Szollosi G."/>
            <person name="Zifcakova L."/>
            <person name="Stursova M."/>
            <person name="Spatafora J.W."/>
            <person name="Tedersoo L."/>
            <person name="Vaario L.-M."/>
            <person name="Yamada A."/>
            <person name="Yan M."/>
            <person name="Wang P."/>
            <person name="Xu J."/>
            <person name="Bruns T."/>
            <person name="Baldrian P."/>
            <person name="Vilgalys R."/>
            <person name="Henrissat B."/>
            <person name="Grigoriev I.V."/>
            <person name="Hibbett D."/>
            <person name="Nagy L.G."/>
            <person name="Martin F.M."/>
        </authorList>
    </citation>
    <scope>NUCLEOTIDE SEQUENCE</scope>
    <source>
        <strain evidence="1">P2</strain>
    </source>
</reference>
<accession>A0ACB6ZNH8</accession>
<dbReference type="Proteomes" id="UP000886501">
    <property type="component" value="Unassembled WGS sequence"/>
</dbReference>
<dbReference type="EMBL" id="MU117979">
    <property type="protein sequence ID" value="KAF9651003.1"/>
    <property type="molecule type" value="Genomic_DNA"/>
</dbReference>
<comment type="caution">
    <text evidence="1">The sequence shown here is derived from an EMBL/GenBank/DDBJ whole genome shotgun (WGS) entry which is preliminary data.</text>
</comment>
<organism evidence="1 2">
    <name type="scientific">Thelephora ganbajun</name>
    <name type="common">Ganba fungus</name>
    <dbReference type="NCBI Taxonomy" id="370292"/>
    <lineage>
        <taxon>Eukaryota</taxon>
        <taxon>Fungi</taxon>
        <taxon>Dikarya</taxon>
        <taxon>Basidiomycota</taxon>
        <taxon>Agaricomycotina</taxon>
        <taxon>Agaricomycetes</taxon>
        <taxon>Thelephorales</taxon>
        <taxon>Thelephoraceae</taxon>
        <taxon>Thelephora</taxon>
    </lineage>
</organism>